<evidence type="ECO:0000313" key="1">
    <source>
        <dbReference type="EMBL" id="VDP60113.1"/>
    </source>
</evidence>
<organism evidence="3">
    <name type="scientific">Schistosoma curassoni</name>
    <dbReference type="NCBI Taxonomy" id="6186"/>
    <lineage>
        <taxon>Eukaryota</taxon>
        <taxon>Metazoa</taxon>
        <taxon>Spiralia</taxon>
        <taxon>Lophotrochozoa</taxon>
        <taxon>Platyhelminthes</taxon>
        <taxon>Trematoda</taxon>
        <taxon>Digenea</taxon>
        <taxon>Strigeidida</taxon>
        <taxon>Schistosomatoidea</taxon>
        <taxon>Schistosomatidae</taxon>
        <taxon>Schistosoma</taxon>
    </lineage>
</organism>
<accession>A0A183KL75</accession>
<dbReference type="WBParaSite" id="SCUD_0001579201-mRNA-1">
    <property type="protein sequence ID" value="SCUD_0001579201-mRNA-1"/>
    <property type="gene ID" value="SCUD_0001579201"/>
</dbReference>
<protein>
    <submittedName>
        <fullName evidence="3">BTB domain-containing protein</fullName>
    </submittedName>
</protein>
<proteinExistence type="predicted"/>
<reference evidence="3" key="1">
    <citation type="submission" date="2016-06" db="UniProtKB">
        <authorList>
            <consortium name="WormBaseParasite"/>
        </authorList>
    </citation>
    <scope>IDENTIFICATION</scope>
</reference>
<evidence type="ECO:0000313" key="3">
    <source>
        <dbReference type="WBParaSite" id="SCUD_0001579201-mRNA-1"/>
    </source>
</evidence>
<dbReference type="Proteomes" id="UP000279833">
    <property type="component" value="Unassembled WGS sequence"/>
</dbReference>
<sequence>METLQLNSNNPVTTVSISTSTSPLSSQVFPIITSNESILTQTEVIPTMDMATSITVPNNMFTKGFQVRACLVVQFDDLRSVCPIHFHRLFLISSSTGEQQMSCKNMTLEKMYSFLSLCE</sequence>
<dbReference type="AlphaFoldDB" id="A0A183KL75"/>
<gene>
    <name evidence="1" type="ORF">SCUD_LOCUS15789</name>
</gene>
<evidence type="ECO:0000313" key="2">
    <source>
        <dbReference type="Proteomes" id="UP000279833"/>
    </source>
</evidence>
<name>A0A183KL75_9TREM</name>
<keyword evidence="2" id="KW-1185">Reference proteome</keyword>
<reference evidence="1 2" key="2">
    <citation type="submission" date="2018-11" db="EMBL/GenBank/DDBJ databases">
        <authorList>
            <consortium name="Pathogen Informatics"/>
        </authorList>
    </citation>
    <scope>NUCLEOTIDE SEQUENCE [LARGE SCALE GENOMIC DNA]</scope>
    <source>
        <strain evidence="1">Dakar</strain>
        <strain evidence="2">Dakar, Senegal</strain>
    </source>
</reference>
<dbReference type="EMBL" id="UZAK01037984">
    <property type="protein sequence ID" value="VDP60113.1"/>
    <property type="molecule type" value="Genomic_DNA"/>
</dbReference>